<dbReference type="PRINTS" id="PR00081">
    <property type="entry name" value="GDHRDH"/>
</dbReference>
<dbReference type="RefSeq" id="WP_046665774.1">
    <property type="nucleotide sequence ID" value="NZ_CCRH01000003.1"/>
</dbReference>
<dbReference type="InterPro" id="IPR050259">
    <property type="entry name" value="SDR"/>
</dbReference>
<keyword evidence="2" id="KW-0560">Oxidoreductase</keyword>
<dbReference type="PANTHER" id="PTHR42879">
    <property type="entry name" value="3-OXOACYL-(ACYL-CARRIER-PROTEIN) REDUCTASE"/>
    <property type="match status" value="1"/>
</dbReference>
<accession>A0A0T7FD03</accession>
<dbReference type="EMBL" id="CCRH01000003">
    <property type="protein sequence ID" value="CDZ32905.1"/>
    <property type="molecule type" value="Genomic_DNA"/>
</dbReference>
<dbReference type="OrthoDB" id="9793325at2"/>
<evidence type="ECO:0000313" key="5">
    <source>
        <dbReference type="Proteomes" id="UP000046176"/>
    </source>
</evidence>
<evidence type="ECO:0000256" key="1">
    <source>
        <dbReference type="ARBA" id="ARBA00006484"/>
    </source>
</evidence>
<evidence type="ECO:0000256" key="2">
    <source>
        <dbReference type="ARBA" id="ARBA00023002"/>
    </source>
</evidence>
<gene>
    <name evidence="4" type="primary">yvaG</name>
    <name evidence="4" type="ORF">NGAL_HAMBI1145_15800</name>
</gene>
<dbReference type="SUPFAM" id="SSF51735">
    <property type="entry name" value="NAD(P)-binding Rossmann-fold domains"/>
    <property type="match status" value="1"/>
</dbReference>
<dbReference type="PRINTS" id="PR00080">
    <property type="entry name" value="SDRFAMILY"/>
</dbReference>
<dbReference type="Pfam" id="PF00106">
    <property type="entry name" value="adh_short"/>
    <property type="match status" value="1"/>
</dbReference>
<dbReference type="Proteomes" id="UP000046176">
    <property type="component" value="Unassembled WGS sequence"/>
</dbReference>
<protein>
    <submittedName>
        <fullName evidence="4">YvaG</fullName>
    </submittedName>
</protein>
<evidence type="ECO:0000313" key="4">
    <source>
        <dbReference type="EMBL" id="CDZ32905.1"/>
    </source>
</evidence>
<dbReference type="GO" id="GO:0016491">
    <property type="term" value="F:oxidoreductase activity"/>
    <property type="evidence" value="ECO:0007669"/>
    <property type="project" value="UniProtKB-KW"/>
</dbReference>
<comment type="similarity">
    <text evidence="1 3">Belongs to the short-chain dehydrogenases/reductases (SDR) family.</text>
</comment>
<dbReference type="InterPro" id="IPR002347">
    <property type="entry name" value="SDR_fam"/>
</dbReference>
<evidence type="ECO:0000256" key="3">
    <source>
        <dbReference type="RuleBase" id="RU000363"/>
    </source>
</evidence>
<dbReference type="AlphaFoldDB" id="A0A0T7FD03"/>
<dbReference type="InterPro" id="IPR036291">
    <property type="entry name" value="NAD(P)-bd_dom_sf"/>
</dbReference>
<organism evidence="4 5">
    <name type="scientific">Neorhizobium galegae bv. officinalis</name>
    <dbReference type="NCBI Taxonomy" id="323656"/>
    <lineage>
        <taxon>Bacteria</taxon>
        <taxon>Pseudomonadati</taxon>
        <taxon>Pseudomonadota</taxon>
        <taxon>Alphaproteobacteria</taxon>
        <taxon>Hyphomicrobiales</taxon>
        <taxon>Rhizobiaceae</taxon>
        <taxon>Rhizobium/Agrobacterium group</taxon>
        <taxon>Neorhizobium</taxon>
    </lineage>
</organism>
<dbReference type="CDD" id="cd05233">
    <property type="entry name" value="SDR_c"/>
    <property type="match status" value="1"/>
</dbReference>
<reference evidence="4 5" key="1">
    <citation type="submission" date="2014-08" db="EMBL/GenBank/DDBJ databases">
        <authorList>
            <person name="Chen Y.-H."/>
        </authorList>
    </citation>
    <scope>NUCLEOTIDE SEQUENCE [LARGE SCALE GENOMIC DNA]</scope>
</reference>
<dbReference type="Gene3D" id="3.40.50.720">
    <property type="entry name" value="NAD(P)-binding Rossmann-like Domain"/>
    <property type="match status" value="1"/>
</dbReference>
<sequence length="263" mass="27484">MDLQLNGKTALVTGATAGIGLEIARTLAVEGARVVITGRDRTKLDSAVAAVKASGGRNITGVLADAASVEGSAIIANAEPSIDILVNNLGIYESKAFGDITDADWSHLFDVNVMSGVRLSRAYLPGMLERNWGRIIFISSESGLAIPEDMIHYATSKTAQLSISRGLAQLTRSTNVTVNSVLPGPTRSEGIEAFLRSQASDPSAPIKEVEAEFFATARAASILQRMVEAEEVANLVAYLASPRSSATNGAALRAEGGLVNTIA</sequence>
<name>A0A0T7FD03_NEOGA</name>
<dbReference type="PANTHER" id="PTHR42879:SF2">
    <property type="entry name" value="3-OXOACYL-[ACYL-CARRIER-PROTEIN] REDUCTASE FABG"/>
    <property type="match status" value="1"/>
</dbReference>
<proteinExistence type="inferred from homology"/>
<dbReference type="FunFam" id="3.40.50.720:FF:000084">
    <property type="entry name" value="Short-chain dehydrogenase reductase"/>
    <property type="match status" value="1"/>
</dbReference>